<dbReference type="Proteomes" id="UP000001890">
    <property type="component" value="Chromosome"/>
</dbReference>
<keyword evidence="1" id="KW-0408">Iron</keyword>
<proteinExistence type="predicted"/>
<sequence>MNPQRRRPMHDGAFVAEEVPAKHDETYMPRELAENMDQAHRKQHVGARR</sequence>
<evidence type="ECO:0000256" key="1">
    <source>
        <dbReference type="ARBA" id="ARBA00022617"/>
    </source>
</evidence>
<feature type="region of interest" description="Disordered" evidence="3">
    <location>
        <begin position="1"/>
        <end position="28"/>
    </location>
</feature>
<dbReference type="STRING" id="380358.XALC_1294"/>
<dbReference type="EMBL" id="FP565176">
    <property type="protein sequence ID" value="CBA15801.1"/>
    <property type="molecule type" value="Genomic_DNA"/>
</dbReference>
<gene>
    <name evidence="4" type="ordered locus">XALc_1294</name>
</gene>
<evidence type="ECO:0000256" key="3">
    <source>
        <dbReference type="SAM" id="MobiDB-lite"/>
    </source>
</evidence>
<dbReference type="GO" id="GO:0017003">
    <property type="term" value="P:protein-heme linkage"/>
    <property type="evidence" value="ECO:0007669"/>
    <property type="project" value="InterPro"/>
</dbReference>
<reference evidence="4 5" key="1">
    <citation type="journal article" date="2009" name="BMC Genomics">
        <title>The complete genome sequence of Xanthomonas albilineans provides new insights into the reductive genome evolution of the xylem-limited Xanthomonadaceae.</title>
        <authorList>
            <person name="Pieretti I."/>
            <person name="Royer M."/>
            <person name="Barbe V."/>
            <person name="Carrere S."/>
            <person name="Koebnik R."/>
            <person name="Cociancich S."/>
            <person name="Couloux A."/>
            <person name="Darrasse A."/>
            <person name="Gouzy J."/>
            <person name="Jacques M.A."/>
            <person name="Lauber E."/>
            <person name="Manceau C."/>
            <person name="Mangenot S."/>
            <person name="Poussier S."/>
            <person name="Segurens B."/>
            <person name="Szurek B."/>
            <person name="Verdier V."/>
            <person name="Arlat M."/>
            <person name="Rott P."/>
        </authorList>
    </citation>
    <scope>NUCLEOTIDE SEQUENCE [LARGE SCALE GENOMIC DNA]</scope>
    <source>
        <strain evidence="5">GPE PC73 / CFBP 7063</strain>
    </source>
</reference>
<keyword evidence="1" id="KW-0479">Metal-binding</keyword>
<keyword evidence="2" id="KW-0201">Cytochrome c-type biogenesis</keyword>
<protein>
    <submittedName>
        <fullName evidence="4">Uncharacterized protein</fullName>
    </submittedName>
</protein>
<accession>D2UCX5</accession>
<dbReference type="GO" id="GO:0005886">
    <property type="term" value="C:plasma membrane"/>
    <property type="evidence" value="ECO:0007669"/>
    <property type="project" value="InterPro"/>
</dbReference>
<feature type="compositionally biased region" description="Basic and acidic residues" evidence="3">
    <location>
        <begin position="19"/>
        <end position="28"/>
    </location>
</feature>
<evidence type="ECO:0000256" key="2">
    <source>
        <dbReference type="ARBA" id="ARBA00022748"/>
    </source>
</evidence>
<keyword evidence="5" id="KW-1185">Reference proteome</keyword>
<dbReference type="KEGG" id="xal:XALC_1294"/>
<dbReference type="GO" id="GO:0017004">
    <property type="term" value="P:cytochrome complex assembly"/>
    <property type="evidence" value="ECO:0007669"/>
    <property type="project" value="UniProtKB-KW"/>
</dbReference>
<keyword evidence="1" id="KW-0349">Heme</keyword>
<evidence type="ECO:0000313" key="4">
    <source>
        <dbReference type="EMBL" id="CBA15801.1"/>
    </source>
</evidence>
<dbReference type="SUPFAM" id="SSF82093">
    <property type="entry name" value="Heme chaperone CcmE"/>
    <property type="match status" value="1"/>
</dbReference>
<dbReference type="InterPro" id="IPR036127">
    <property type="entry name" value="CcmE-like_sf"/>
</dbReference>
<name>D2UCX5_XANAP</name>
<evidence type="ECO:0000313" key="5">
    <source>
        <dbReference type="Proteomes" id="UP000001890"/>
    </source>
</evidence>
<dbReference type="AlphaFoldDB" id="D2UCX5"/>
<organism evidence="4 5">
    <name type="scientific">Xanthomonas albilineans (strain GPE PC73 / CFBP 7063)</name>
    <dbReference type="NCBI Taxonomy" id="380358"/>
    <lineage>
        <taxon>Bacteria</taxon>
        <taxon>Pseudomonadati</taxon>
        <taxon>Pseudomonadota</taxon>
        <taxon>Gammaproteobacteria</taxon>
        <taxon>Lysobacterales</taxon>
        <taxon>Lysobacteraceae</taxon>
        <taxon>Xanthomonas</taxon>
    </lineage>
</organism>